<keyword evidence="6" id="KW-0472">Membrane</keyword>
<dbReference type="SUPFAM" id="SSF75011">
    <property type="entry name" value="3-carboxy-cis,cis-mucoante lactonizing enzyme"/>
    <property type="match status" value="1"/>
</dbReference>
<dbReference type="InterPro" id="IPR001791">
    <property type="entry name" value="Laminin_G"/>
</dbReference>
<evidence type="ECO:0000256" key="6">
    <source>
        <dbReference type="ARBA" id="ARBA00023136"/>
    </source>
</evidence>
<dbReference type="GO" id="GO:0005886">
    <property type="term" value="C:plasma membrane"/>
    <property type="evidence" value="ECO:0007669"/>
    <property type="project" value="TreeGrafter"/>
</dbReference>
<accession>A0A839QPT3</accession>
<evidence type="ECO:0000256" key="3">
    <source>
        <dbReference type="ARBA" id="ARBA00022729"/>
    </source>
</evidence>
<feature type="signal peptide" evidence="8">
    <location>
        <begin position="1"/>
        <end position="37"/>
    </location>
</feature>
<keyword evidence="11" id="KW-1185">Reference proteome</keyword>
<dbReference type="PANTHER" id="PTHR46730:SF1">
    <property type="entry name" value="PLAT DOMAIN-CONTAINING PROTEIN"/>
    <property type="match status" value="1"/>
</dbReference>
<protein>
    <submittedName>
        <fullName evidence="10">PKD repeat protein</fullName>
    </submittedName>
</protein>
<name>A0A839QPT3_9MICC</name>
<dbReference type="Pfam" id="PF13385">
    <property type="entry name" value="Laminin_G_3"/>
    <property type="match status" value="1"/>
</dbReference>
<reference evidence="10 11" key="1">
    <citation type="submission" date="2020-08" db="EMBL/GenBank/DDBJ databases">
        <title>Sequencing the genomes of 1000 actinobacteria strains.</title>
        <authorList>
            <person name="Klenk H.-P."/>
        </authorList>
    </citation>
    <scope>NUCLEOTIDE SEQUENCE [LARGE SCALE GENOMIC DNA]</scope>
    <source>
        <strain evidence="10 11">DSM 22826</strain>
    </source>
</reference>
<feature type="domain" description="PKD" evidence="9">
    <location>
        <begin position="1076"/>
        <end position="1140"/>
    </location>
</feature>
<feature type="domain" description="PKD" evidence="9">
    <location>
        <begin position="987"/>
        <end position="1068"/>
    </location>
</feature>
<dbReference type="SMART" id="SM00560">
    <property type="entry name" value="LamGL"/>
    <property type="match status" value="1"/>
</dbReference>
<evidence type="ECO:0000256" key="8">
    <source>
        <dbReference type="SAM" id="SignalP"/>
    </source>
</evidence>
<gene>
    <name evidence="10" type="ORF">E9229_002187</name>
</gene>
<dbReference type="InterPro" id="IPR013320">
    <property type="entry name" value="ConA-like_dom_sf"/>
</dbReference>
<comment type="caution">
    <text evidence="10">The sequence shown here is derived from an EMBL/GenBank/DDBJ whole genome shotgun (WGS) entry which is preliminary data.</text>
</comment>
<dbReference type="SMART" id="SM00089">
    <property type="entry name" value="PKD"/>
    <property type="match status" value="4"/>
</dbReference>
<keyword evidence="3 8" id="KW-0732">Signal</keyword>
<evidence type="ECO:0000259" key="9">
    <source>
        <dbReference type="PROSITE" id="PS50093"/>
    </source>
</evidence>
<dbReference type="SMART" id="SM00282">
    <property type="entry name" value="LamG"/>
    <property type="match status" value="1"/>
</dbReference>
<feature type="domain" description="PKD" evidence="9">
    <location>
        <begin position="1374"/>
        <end position="1463"/>
    </location>
</feature>
<evidence type="ECO:0000313" key="11">
    <source>
        <dbReference type="Proteomes" id="UP000523000"/>
    </source>
</evidence>
<evidence type="ECO:0000313" key="10">
    <source>
        <dbReference type="EMBL" id="MBB2995996.1"/>
    </source>
</evidence>
<dbReference type="Pfam" id="PF18911">
    <property type="entry name" value="PKD_4"/>
    <property type="match status" value="4"/>
</dbReference>
<dbReference type="GO" id="GO:0005261">
    <property type="term" value="F:monoatomic cation channel activity"/>
    <property type="evidence" value="ECO:0007669"/>
    <property type="project" value="TreeGrafter"/>
</dbReference>
<dbReference type="Gene3D" id="2.60.40.10">
    <property type="entry name" value="Immunoglobulins"/>
    <property type="match status" value="4"/>
</dbReference>
<evidence type="ECO:0000256" key="2">
    <source>
        <dbReference type="ARBA" id="ARBA00022692"/>
    </source>
</evidence>
<dbReference type="InterPro" id="IPR035986">
    <property type="entry name" value="PKD_dom_sf"/>
</dbReference>
<dbReference type="InterPro" id="IPR022409">
    <property type="entry name" value="PKD/Chitinase_dom"/>
</dbReference>
<dbReference type="PROSITE" id="PS50093">
    <property type="entry name" value="PKD"/>
    <property type="match status" value="4"/>
</dbReference>
<evidence type="ECO:0000256" key="5">
    <source>
        <dbReference type="ARBA" id="ARBA00022989"/>
    </source>
</evidence>
<dbReference type="PANTHER" id="PTHR46730">
    <property type="entry name" value="POLYCYSTIN-1"/>
    <property type="match status" value="1"/>
</dbReference>
<feature type="domain" description="PKD" evidence="9">
    <location>
        <begin position="666"/>
        <end position="743"/>
    </location>
</feature>
<keyword evidence="2" id="KW-0812">Transmembrane</keyword>
<dbReference type="SUPFAM" id="SSF49899">
    <property type="entry name" value="Concanavalin A-like lectins/glucanases"/>
    <property type="match status" value="1"/>
</dbReference>
<keyword evidence="4" id="KW-0677">Repeat</keyword>
<sequence length="1677" mass="174626">MKSRKQLMGSRLKSPAAVFAMSVAMIFTVLAPPPATAVELGNHANIVSTNPSSNTPHVLDGYVTGFVKIGANTIAVGNFTQVRNPGTNTPTIARNNIFSFNTSTGVINTTFTPEVNGEITDIQPTGDGTTVWIGGGFSQVNGTTTRSVAKLNGASGAKVTAFNPPAFDGRVTQIVLRNNLLYVSGRFTKVGSTPRTLLAALNPTTGALNNDVNVLFEQPRKGSLNLYRMDVSPDGSKLIGIGNFLKVNGEDHKQIVLLDLSGPTATTSNWSTERYAPACSASFDSYMRDVEFSPDGKFFVVVTTGAYFGGTLCDTAARFESSATGSAIQPHWVDYTGGDTLTKVAITDKVIYLGGHQRWLNNPFAGDREGPGAVSREGLAAVDIRNGMPFSWNPGRTRGYGVYQLLADDNGLWIGSDTDRISGYQYRGRMAYLPLAGGKQFPHDNVGNTNNPVFSIGSTETSNNAVLVKRQLSSAGVASSQEIDTGIDWTGVRAAFMVDGILYTARTDGTLMQQSFNGTTFGTAAVVEINRLTDFANELKTMTSMFFDPTTARMYFTLTGSNTLYYRYFNSESQITGAERYTAKANGAAINWSRTQSMFLSGNDLYVADNTGKLTRWDWDAAAGYIKLNTASVVSGPQIDGVNWISRDVFVQAANTAPTQVVQDNPNVAFSTTVTGTSAGFDASDATTTTGTITGYNWDFGDSSTGIGRLAQHTYAAPGTYTVTLKVTTSTGKTGEASRLIRIGASIPGGPVAPDDAYGAKVFNDAPDLYWRLSDLSGTTAVDASGSSNDGTYFRTVNRGTTGALTGVTNPAVTFNGNTSSTYGWISSVNSVTNPGPYSIETWFKTTSTEGGTIASFGNQRSQLSSQHDRKIFLLNSGQLVFGTYPGAEARATSTASYNDNKWHHVVATQGDAGMMLYVDGSLVGNNPATTAENYTGYWKAGAETTWSGTNRTWFIGSLDEFAVYSYPLSTASVQEHYRLGTNQAIPNDSPVADFTVSKAGLRATVDASASSDPDGSVVSYSWDFGDQSTGNGIFTNHDYAEPGTYEITLTVTDNRGATATKKLSVTVVEVPNVMPVADFEVSGTGRAVSVDASASTDSDGTLTGYAWNFGDGTLKTGKTATHTYSADGTFTITLTVTDNRQGTGTKAKTFKAAEVQTLTFVDSVGASISSAAAKVTVPQTVKAGDGLVLFTTSNSTTATLTEPSGVTGWTKLGDESVGGVRTRAYTKVAVTSDAGKQMTLSSDATVKTSLSLMVYRGLATNWIADSAVEVTSSSSATKQAPAVTVAVPGSTIVSYWADKGSIDNSITPPTGDELRDSADGTGSGRMISVSSDHVTMSTGTFAGTTATMGTASARTAMWSLVLNPGNGGGTAPSNEIPTAAFSLGVADLKVSVDGSTSSDPDGQVTSYAWDFGDGTTATGPTATHTYAAPGLISVSLTVADNSGAHSATVTKTATVSAPDPGTGTPLDFVVGAEANRSSAAPALAVPDAVANGDGMLLFATVNSTAVTAQAPTGVTGWTLVDSLNLDGTQTFLYAKAAAGNDGGKTLTLPLTGTAKTALHLLAYRGIAPGWVSDSTIELNRTGGTAKATPNAQSDGKGSLAIAYWADKGSIDNEFTLGTGLVTRGSTAGTGGGRIISAIAQTSDPVAAGPVGGYNATLGTAAARTVVMTVTLKGRLQ</sequence>
<comment type="subcellular location">
    <subcellularLocation>
        <location evidence="1">Membrane</location>
        <topology evidence="1">Multi-pass membrane protein</topology>
    </subcellularLocation>
</comment>
<dbReference type="InterPro" id="IPR006558">
    <property type="entry name" value="LamG-like"/>
</dbReference>
<dbReference type="CDD" id="cd00146">
    <property type="entry name" value="PKD"/>
    <property type="match status" value="4"/>
</dbReference>
<evidence type="ECO:0000256" key="1">
    <source>
        <dbReference type="ARBA" id="ARBA00004141"/>
    </source>
</evidence>
<dbReference type="GO" id="GO:0005975">
    <property type="term" value="P:carbohydrate metabolic process"/>
    <property type="evidence" value="ECO:0007669"/>
    <property type="project" value="UniProtKB-ARBA"/>
</dbReference>
<evidence type="ECO:0000256" key="7">
    <source>
        <dbReference type="ARBA" id="ARBA00023157"/>
    </source>
</evidence>
<keyword evidence="5" id="KW-1133">Transmembrane helix</keyword>
<feature type="chain" id="PRO_5032878888" evidence="8">
    <location>
        <begin position="38"/>
        <end position="1677"/>
    </location>
</feature>
<dbReference type="Gene3D" id="2.60.120.200">
    <property type="match status" value="1"/>
</dbReference>
<dbReference type="EMBL" id="JACHVS010000001">
    <property type="protein sequence ID" value="MBB2995996.1"/>
    <property type="molecule type" value="Genomic_DNA"/>
</dbReference>
<dbReference type="InterPro" id="IPR013783">
    <property type="entry name" value="Ig-like_fold"/>
</dbReference>
<organism evidence="10 11">
    <name type="scientific">Paeniglutamicibacter cryotolerans</name>
    <dbReference type="NCBI Taxonomy" id="670079"/>
    <lineage>
        <taxon>Bacteria</taxon>
        <taxon>Bacillati</taxon>
        <taxon>Actinomycetota</taxon>
        <taxon>Actinomycetes</taxon>
        <taxon>Micrococcales</taxon>
        <taxon>Micrococcaceae</taxon>
        <taxon>Paeniglutamicibacter</taxon>
    </lineage>
</organism>
<proteinExistence type="predicted"/>
<dbReference type="InterPro" id="IPR000601">
    <property type="entry name" value="PKD_dom"/>
</dbReference>
<keyword evidence="7" id="KW-1015">Disulfide bond</keyword>
<dbReference type="GO" id="GO:0006816">
    <property type="term" value="P:calcium ion transport"/>
    <property type="evidence" value="ECO:0007669"/>
    <property type="project" value="TreeGrafter"/>
</dbReference>
<dbReference type="SUPFAM" id="SSF49299">
    <property type="entry name" value="PKD domain"/>
    <property type="match status" value="4"/>
</dbReference>
<evidence type="ECO:0000256" key="4">
    <source>
        <dbReference type="ARBA" id="ARBA00022737"/>
    </source>
</evidence>
<dbReference type="Proteomes" id="UP000523000">
    <property type="component" value="Unassembled WGS sequence"/>
</dbReference>
<dbReference type="RefSeq" id="WP_183511184.1">
    <property type="nucleotide sequence ID" value="NZ_BAABGK010000042.1"/>
</dbReference>